<evidence type="ECO:0000259" key="14">
    <source>
        <dbReference type="PROSITE" id="PS50885"/>
    </source>
</evidence>
<dbReference type="PROSITE" id="PS50109">
    <property type="entry name" value="HIS_KIN"/>
    <property type="match status" value="1"/>
</dbReference>
<dbReference type="EMBL" id="JADBEF010000001">
    <property type="protein sequence ID" value="MBE1563432.1"/>
    <property type="molecule type" value="Genomic_DNA"/>
</dbReference>
<dbReference type="InterPro" id="IPR050428">
    <property type="entry name" value="TCS_sensor_his_kinase"/>
</dbReference>
<dbReference type="SUPFAM" id="SSF47384">
    <property type="entry name" value="Homodimeric domain of signal transducing histidine kinase"/>
    <property type="match status" value="1"/>
</dbReference>
<protein>
    <recommendedName>
        <fullName evidence="3">histidine kinase</fullName>
        <ecNumber evidence="3">2.7.13.3</ecNumber>
    </recommendedName>
</protein>
<dbReference type="SUPFAM" id="SSF158472">
    <property type="entry name" value="HAMP domain-like"/>
    <property type="match status" value="1"/>
</dbReference>
<dbReference type="PANTHER" id="PTHR45436">
    <property type="entry name" value="SENSOR HISTIDINE KINASE YKOH"/>
    <property type="match status" value="1"/>
</dbReference>
<comment type="subcellular location">
    <subcellularLocation>
        <location evidence="2">Cell membrane</location>
    </subcellularLocation>
</comment>
<keyword evidence="8 12" id="KW-1133">Transmembrane helix</keyword>
<keyword evidence="4" id="KW-0597">Phosphoprotein</keyword>
<evidence type="ECO:0000313" key="15">
    <source>
        <dbReference type="EMBL" id="MBE1563432.1"/>
    </source>
</evidence>
<evidence type="ECO:0000256" key="6">
    <source>
        <dbReference type="ARBA" id="ARBA00022692"/>
    </source>
</evidence>
<comment type="caution">
    <text evidence="15">The sequence shown here is derived from an EMBL/GenBank/DDBJ whole genome shotgun (WGS) entry which is preliminary data.</text>
</comment>
<evidence type="ECO:0000256" key="8">
    <source>
        <dbReference type="ARBA" id="ARBA00022989"/>
    </source>
</evidence>
<sequence>MSLRKRLTWTVLALLAAGLIIVPATTFAVARDFLSDSARDQLAQVAARLEPALAGGRAFAADDPLTAALGPGFIQLRDRGGEVLQTVSQGADPDLGALRLPDRGGWSFSRDGGFGPAGKAAKGWWLRASWLPDGRLLVLGMPASGFDDLGGRLTGVHTTITALALLVLGFLAYRIIRRAVRPLEEIAATAKAIGEGDLARRVEPADDRSEVGRLGLALNAAFHQRIVSEQRLRRFVADASHELRTPVAAIRGYAELFRRGAAGRPADLALTMRRIESEATRMGVLVDELLLLARLDQGRALEPAPVDLGVLAAEAVAAAHAVDPDRPLTLEVDDVVVEGDAVRLRQLMDNLLANVRRHTPKGTPATVRVSEGESVVIEVADAGPGLPAEQLDRVFERFYRVDPARSRDQGGAGLGLAIVAAVAKAHGGTATASSPPGQGARFTVTLPRADPGTRDAG</sequence>
<evidence type="ECO:0000256" key="11">
    <source>
        <dbReference type="SAM" id="MobiDB-lite"/>
    </source>
</evidence>
<dbReference type="PRINTS" id="PR00344">
    <property type="entry name" value="BCTRLSENSOR"/>
</dbReference>
<keyword evidence="16" id="KW-1185">Reference proteome</keyword>
<dbReference type="PROSITE" id="PS50885">
    <property type="entry name" value="HAMP"/>
    <property type="match status" value="1"/>
</dbReference>
<evidence type="ECO:0000256" key="1">
    <source>
        <dbReference type="ARBA" id="ARBA00000085"/>
    </source>
</evidence>
<dbReference type="EC" id="2.7.13.3" evidence="3"/>
<evidence type="ECO:0000256" key="7">
    <source>
        <dbReference type="ARBA" id="ARBA00022777"/>
    </source>
</evidence>
<proteinExistence type="predicted"/>
<keyword evidence="6 12" id="KW-0812">Transmembrane</keyword>
<dbReference type="RefSeq" id="WP_192778006.1">
    <property type="nucleotide sequence ID" value="NZ_BAAASY010000006.1"/>
</dbReference>
<dbReference type="Proteomes" id="UP000661607">
    <property type="component" value="Unassembled WGS sequence"/>
</dbReference>
<evidence type="ECO:0000256" key="3">
    <source>
        <dbReference type="ARBA" id="ARBA00012438"/>
    </source>
</evidence>
<keyword evidence="5 15" id="KW-0808">Transferase</keyword>
<evidence type="ECO:0000256" key="2">
    <source>
        <dbReference type="ARBA" id="ARBA00004236"/>
    </source>
</evidence>
<name>A0ABR9KN30_9ACTN</name>
<dbReference type="GO" id="GO:0004673">
    <property type="term" value="F:protein histidine kinase activity"/>
    <property type="evidence" value="ECO:0007669"/>
    <property type="project" value="UniProtKB-EC"/>
</dbReference>
<dbReference type="SUPFAM" id="SSF55874">
    <property type="entry name" value="ATPase domain of HSP90 chaperone/DNA topoisomerase II/histidine kinase"/>
    <property type="match status" value="1"/>
</dbReference>
<organism evidence="15 16">
    <name type="scientific">Nonomuraea africana</name>
    <dbReference type="NCBI Taxonomy" id="46171"/>
    <lineage>
        <taxon>Bacteria</taxon>
        <taxon>Bacillati</taxon>
        <taxon>Actinomycetota</taxon>
        <taxon>Actinomycetes</taxon>
        <taxon>Streptosporangiales</taxon>
        <taxon>Streptosporangiaceae</taxon>
        <taxon>Nonomuraea</taxon>
    </lineage>
</organism>
<dbReference type="Pfam" id="PF00512">
    <property type="entry name" value="HisKA"/>
    <property type="match status" value="1"/>
</dbReference>
<evidence type="ECO:0000256" key="9">
    <source>
        <dbReference type="ARBA" id="ARBA00023012"/>
    </source>
</evidence>
<dbReference type="InterPro" id="IPR004358">
    <property type="entry name" value="Sig_transdc_His_kin-like_C"/>
</dbReference>
<dbReference type="SMART" id="SM00304">
    <property type="entry name" value="HAMP"/>
    <property type="match status" value="1"/>
</dbReference>
<dbReference type="PANTHER" id="PTHR45436:SF5">
    <property type="entry name" value="SENSOR HISTIDINE KINASE TRCS"/>
    <property type="match status" value="1"/>
</dbReference>
<dbReference type="InterPro" id="IPR003594">
    <property type="entry name" value="HATPase_dom"/>
</dbReference>
<evidence type="ECO:0000256" key="10">
    <source>
        <dbReference type="ARBA" id="ARBA00023136"/>
    </source>
</evidence>
<keyword evidence="7 15" id="KW-0418">Kinase</keyword>
<dbReference type="CDD" id="cd00075">
    <property type="entry name" value="HATPase"/>
    <property type="match status" value="1"/>
</dbReference>
<keyword evidence="9" id="KW-0902">Two-component regulatory system</keyword>
<evidence type="ECO:0000256" key="5">
    <source>
        <dbReference type="ARBA" id="ARBA00022679"/>
    </source>
</evidence>
<dbReference type="CDD" id="cd00082">
    <property type="entry name" value="HisKA"/>
    <property type="match status" value="1"/>
</dbReference>
<evidence type="ECO:0000259" key="13">
    <source>
        <dbReference type="PROSITE" id="PS50109"/>
    </source>
</evidence>
<dbReference type="Pfam" id="PF00672">
    <property type="entry name" value="HAMP"/>
    <property type="match status" value="1"/>
</dbReference>
<dbReference type="InterPro" id="IPR005467">
    <property type="entry name" value="His_kinase_dom"/>
</dbReference>
<feature type="domain" description="HAMP" evidence="14">
    <location>
        <begin position="177"/>
        <end position="230"/>
    </location>
</feature>
<dbReference type="InterPro" id="IPR003660">
    <property type="entry name" value="HAMP_dom"/>
</dbReference>
<gene>
    <name evidence="15" type="ORF">H4W81_006211</name>
</gene>
<dbReference type="Gene3D" id="3.30.565.10">
    <property type="entry name" value="Histidine kinase-like ATPase, C-terminal domain"/>
    <property type="match status" value="1"/>
</dbReference>
<dbReference type="SMART" id="SM00387">
    <property type="entry name" value="HATPase_c"/>
    <property type="match status" value="1"/>
</dbReference>
<dbReference type="InterPro" id="IPR036097">
    <property type="entry name" value="HisK_dim/P_sf"/>
</dbReference>
<dbReference type="InterPro" id="IPR003661">
    <property type="entry name" value="HisK_dim/P_dom"/>
</dbReference>
<evidence type="ECO:0000256" key="4">
    <source>
        <dbReference type="ARBA" id="ARBA00022553"/>
    </source>
</evidence>
<dbReference type="CDD" id="cd06225">
    <property type="entry name" value="HAMP"/>
    <property type="match status" value="1"/>
</dbReference>
<feature type="region of interest" description="Disordered" evidence="11">
    <location>
        <begin position="428"/>
        <end position="457"/>
    </location>
</feature>
<dbReference type="Gene3D" id="1.10.287.130">
    <property type="match status" value="1"/>
</dbReference>
<evidence type="ECO:0000256" key="12">
    <source>
        <dbReference type="SAM" id="Phobius"/>
    </source>
</evidence>
<feature type="domain" description="Histidine kinase" evidence="13">
    <location>
        <begin position="238"/>
        <end position="450"/>
    </location>
</feature>
<reference evidence="15 16" key="1">
    <citation type="submission" date="2020-10" db="EMBL/GenBank/DDBJ databases">
        <title>Sequencing the genomes of 1000 actinobacteria strains.</title>
        <authorList>
            <person name="Klenk H.-P."/>
        </authorList>
    </citation>
    <scope>NUCLEOTIDE SEQUENCE [LARGE SCALE GENOMIC DNA]</scope>
    <source>
        <strain evidence="15 16">DSM 43748</strain>
    </source>
</reference>
<feature type="transmembrane region" description="Helical" evidence="12">
    <location>
        <begin position="156"/>
        <end position="176"/>
    </location>
</feature>
<evidence type="ECO:0000313" key="16">
    <source>
        <dbReference type="Proteomes" id="UP000661607"/>
    </source>
</evidence>
<accession>A0ABR9KN30</accession>
<comment type="catalytic activity">
    <reaction evidence="1">
        <text>ATP + protein L-histidine = ADP + protein N-phospho-L-histidine.</text>
        <dbReference type="EC" id="2.7.13.3"/>
    </reaction>
</comment>
<dbReference type="Pfam" id="PF02518">
    <property type="entry name" value="HATPase_c"/>
    <property type="match status" value="1"/>
</dbReference>
<dbReference type="SMART" id="SM00388">
    <property type="entry name" value="HisKA"/>
    <property type="match status" value="1"/>
</dbReference>
<keyword evidence="10 12" id="KW-0472">Membrane</keyword>
<dbReference type="Gene3D" id="6.10.340.10">
    <property type="match status" value="1"/>
</dbReference>
<dbReference type="InterPro" id="IPR036890">
    <property type="entry name" value="HATPase_C_sf"/>
</dbReference>